<keyword evidence="1" id="KW-0472">Membrane</keyword>
<name>A0A8T0HWT7_CERPU</name>
<comment type="caution">
    <text evidence="2">The sequence shown here is derived from an EMBL/GenBank/DDBJ whole genome shotgun (WGS) entry which is preliminary data.</text>
</comment>
<evidence type="ECO:0000313" key="3">
    <source>
        <dbReference type="Proteomes" id="UP000822688"/>
    </source>
</evidence>
<accession>A0A8T0HWT7</accession>
<evidence type="ECO:0000313" key="2">
    <source>
        <dbReference type="EMBL" id="KAG0575135.1"/>
    </source>
</evidence>
<feature type="transmembrane region" description="Helical" evidence="1">
    <location>
        <begin position="47"/>
        <end position="69"/>
    </location>
</feature>
<sequence length="111" mass="12234">MISTLVSWVSQDISLCLLVWLSLPALSQLKAITCPISSSSFLDIKVSNALVITVSAVICLFLFITSMISSWKYFFAIPRASLRVNSVLTSRILSSKLPFISTEDSISNWSL</sequence>
<dbReference type="AlphaFoldDB" id="A0A8T0HWT7"/>
<proteinExistence type="predicted"/>
<protein>
    <submittedName>
        <fullName evidence="2">Uncharacterized protein</fullName>
    </submittedName>
</protein>
<keyword evidence="1" id="KW-0812">Transmembrane</keyword>
<keyword evidence="1" id="KW-1133">Transmembrane helix</keyword>
<gene>
    <name evidence="2" type="ORF">KC19_VG321000</name>
</gene>
<dbReference type="EMBL" id="CM026426">
    <property type="protein sequence ID" value="KAG0575135.1"/>
    <property type="molecule type" value="Genomic_DNA"/>
</dbReference>
<organism evidence="2 3">
    <name type="scientific">Ceratodon purpureus</name>
    <name type="common">Fire moss</name>
    <name type="synonym">Dicranum purpureum</name>
    <dbReference type="NCBI Taxonomy" id="3225"/>
    <lineage>
        <taxon>Eukaryota</taxon>
        <taxon>Viridiplantae</taxon>
        <taxon>Streptophyta</taxon>
        <taxon>Embryophyta</taxon>
        <taxon>Bryophyta</taxon>
        <taxon>Bryophytina</taxon>
        <taxon>Bryopsida</taxon>
        <taxon>Dicranidae</taxon>
        <taxon>Pseudoditrichales</taxon>
        <taxon>Ditrichaceae</taxon>
        <taxon>Ceratodon</taxon>
    </lineage>
</organism>
<dbReference type="Proteomes" id="UP000822688">
    <property type="component" value="Chromosome V"/>
</dbReference>
<reference evidence="2" key="1">
    <citation type="submission" date="2020-06" db="EMBL/GenBank/DDBJ databases">
        <title>WGS assembly of Ceratodon purpureus strain R40.</title>
        <authorList>
            <person name="Carey S.B."/>
            <person name="Jenkins J."/>
            <person name="Shu S."/>
            <person name="Lovell J.T."/>
            <person name="Sreedasyam A."/>
            <person name="Maumus F."/>
            <person name="Tiley G.P."/>
            <person name="Fernandez-Pozo N."/>
            <person name="Barry K."/>
            <person name="Chen C."/>
            <person name="Wang M."/>
            <person name="Lipzen A."/>
            <person name="Daum C."/>
            <person name="Saski C.A."/>
            <person name="Payton A.C."/>
            <person name="Mcbreen J.C."/>
            <person name="Conrad R.E."/>
            <person name="Kollar L.M."/>
            <person name="Olsson S."/>
            <person name="Huttunen S."/>
            <person name="Landis J.B."/>
            <person name="Wickett N.J."/>
            <person name="Johnson M.G."/>
            <person name="Rensing S.A."/>
            <person name="Grimwood J."/>
            <person name="Schmutz J."/>
            <person name="Mcdaniel S.F."/>
        </authorList>
    </citation>
    <scope>NUCLEOTIDE SEQUENCE</scope>
    <source>
        <strain evidence="2">R40</strain>
    </source>
</reference>
<keyword evidence="3" id="KW-1185">Reference proteome</keyword>
<evidence type="ECO:0000256" key="1">
    <source>
        <dbReference type="SAM" id="Phobius"/>
    </source>
</evidence>